<gene>
    <name evidence="3" type="ORF">M0811_03283</name>
</gene>
<dbReference type="EMBL" id="JAPDFW010000136">
    <property type="protein sequence ID" value="KAJ5066939.1"/>
    <property type="molecule type" value="Genomic_DNA"/>
</dbReference>
<dbReference type="InterPro" id="IPR001810">
    <property type="entry name" value="F-box_dom"/>
</dbReference>
<feature type="transmembrane region" description="Helical" evidence="1">
    <location>
        <begin position="273"/>
        <end position="298"/>
    </location>
</feature>
<feature type="transmembrane region" description="Helical" evidence="1">
    <location>
        <begin position="242"/>
        <end position="261"/>
    </location>
</feature>
<sequence>MQIFKKIFLFVYKFFLKIFSFFKSFQNSSKNQLKNPQFIYLPVSKHLPKNCLNKLRSKSKITTTQKQRKLPKETDLIFIKLPIEIIWFIAEYLSPMEAMRFAMCSKYIMQLIQDEELWRRISISFNELFEWKTLQIQSCFGNANIGMKNQLQLKNKNGILYSNSLNFSYFPKSLNQHSRKKMRICYIRTLDHPRKEMVTRIKRLDQMVRLQKKETERIEAKRMKQLESDKILGKLDQFMSNYYPKIFLLGVLGFLINLTLYHENILPIKFRCAMFVLFPIFFAICVFIAFTFIFPLMTSSNSNLIPFGFLNTWNFLLLIFVLLIGLKVDSIIHPSSWIVVFIPAFLSIAPFVIFFIFLPIVLRLSGTTQNNSSNFSFFYSVVVLFLNFAFFLFILAKKLDGKITNSYFVVFIPLFFQNNVTLVIPFIICMVNKIFSRSYRSVSHFFSYHNAFEAPRFYLIFFETLFVLMIPVSVFEFLLAMYLENMLIHFYPIMIPLFLLVGLAFSNRWIRSIWEKIVY</sequence>
<dbReference type="AlphaFoldDB" id="A0A9Q0R4H9"/>
<dbReference type="InterPro" id="IPR036047">
    <property type="entry name" value="F-box-like_dom_sf"/>
</dbReference>
<comment type="caution">
    <text evidence="3">The sequence shown here is derived from an EMBL/GenBank/DDBJ whole genome shotgun (WGS) entry which is preliminary data.</text>
</comment>
<feature type="transmembrane region" description="Helical" evidence="1">
    <location>
        <begin position="455"/>
        <end position="483"/>
    </location>
</feature>
<feature type="transmembrane region" description="Helical" evidence="1">
    <location>
        <begin position="377"/>
        <end position="396"/>
    </location>
</feature>
<keyword evidence="1" id="KW-0812">Transmembrane</keyword>
<evidence type="ECO:0000313" key="4">
    <source>
        <dbReference type="Proteomes" id="UP001149090"/>
    </source>
</evidence>
<keyword evidence="1" id="KW-1133">Transmembrane helix</keyword>
<feature type="domain" description="F-box" evidence="2">
    <location>
        <begin position="75"/>
        <end position="121"/>
    </location>
</feature>
<dbReference type="PROSITE" id="PS50181">
    <property type="entry name" value="FBOX"/>
    <property type="match status" value="1"/>
</dbReference>
<proteinExistence type="predicted"/>
<keyword evidence="4" id="KW-1185">Reference proteome</keyword>
<reference evidence="3" key="1">
    <citation type="submission" date="2022-10" db="EMBL/GenBank/DDBJ databases">
        <title>Novel sulphate-reducing endosymbionts in the free-living metamonad Anaeramoeba.</title>
        <authorList>
            <person name="Jerlstrom-Hultqvist J."/>
            <person name="Cepicka I."/>
            <person name="Gallot-Lavallee L."/>
            <person name="Salas-Leiva D."/>
            <person name="Curtis B.A."/>
            <person name="Zahonova K."/>
            <person name="Pipaliya S."/>
            <person name="Dacks J."/>
            <person name="Roger A.J."/>
        </authorList>
    </citation>
    <scope>NUCLEOTIDE SEQUENCE</scope>
    <source>
        <strain evidence="3">BMAN</strain>
    </source>
</reference>
<dbReference type="InterPro" id="IPR019396">
    <property type="entry name" value="TM_Fragile-X-F-assoc"/>
</dbReference>
<name>A0A9Q0R4H9_ANAIG</name>
<protein>
    <submittedName>
        <fullName evidence="3">Fam11a b protein</fullName>
    </submittedName>
</protein>
<dbReference type="Pfam" id="PF10269">
    <property type="entry name" value="Tmemb_185A"/>
    <property type="match status" value="1"/>
</dbReference>
<evidence type="ECO:0000259" key="2">
    <source>
        <dbReference type="PROSITE" id="PS50181"/>
    </source>
</evidence>
<feature type="transmembrane region" description="Helical" evidence="1">
    <location>
        <begin position="338"/>
        <end position="362"/>
    </location>
</feature>
<evidence type="ECO:0000256" key="1">
    <source>
        <dbReference type="SAM" id="Phobius"/>
    </source>
</evidence>
<organism evidence="3 4">
    <name type="scientific">Anaeramoeba ignava</name>
    <name type="common">Anaerobic marine amoeba</name>
    <dbReference type="NCBI Taxonomy" id="1746090"/>
    <lineage>
        <taxon>Eukaryota</taxon>
        <taxon>Metamonada</taxon>
        <taxon>Anaeramoebidae</taxon>
        <taxon>Anaeramoeba</taxon>
    </lineage>
</organism>
<dbReference type="Pfam" id="PF12937">
    <property type="entry name" value="F-box-like"/>
    <property type="match status" value="1"/>
</dbReference>
<dbReference type="SUPFAM" id="SSF81383">
    <property type="entry name" value="F-box domain"/>
    <property type="match status" value="1"/>
</dbReference>
<dbReference type="Proteomes" id="UP001149090">
    <property type="component" value="Unassembled WGS sequence"/>
</dbReference>
<keyword evidence="1" id="KW-0472">Membrane</keyword>
<feature type="transmembrane region" description="Helical" evidence="1">
    <location>
        <begin position="408"/>
        <end position="435"/>
    </location>
</feature>
<feature type="transmembrane region" description="Helical" evidence="1">
    <location>
        <begin position="490"/>
        <end position="510"/>
    </location>
</feature>
<dbReference type="Gene3D" id="1.20.1280.50">
    <property type="match status" value="1"/>
</dbReference>
<accession>A0A9Q0R4H9</accession>
<evidence type="ECO:0000313" key="3">
    <source>
        <dbReference type="EMBL" id="KAJ5066939.1"/>
    </source>
</evidence>
<feature type="transmembrane region" description="Helical" evidence="1">
    <location>
        <begin position="304"/>
        <end position="326"/>
    </location>
</feature>